<dbReference type="GO" id="GO:0030288">
    <property type="term" value="C:outer membrane-bounded periplasmic space"/>
    <property type="evidence" value="ECO:0007669"/>
    <property type="project" value="TreeGrafter"/>
</dbReference>
<dbReference type="EMBL" id="CP053586">
    <property type="protein sequence ID" value="WNZ25172.1"/>
    <property type="molecule type" value="Genomic_DNA"/>
</dbReference>
<dbReference type="RefSeq" id="WP_316431307.1">
    <property type="nucleotide sequence ID" value="NZ_CP053586.1"/>
</dbReference>
<organism evidence="2">
    <name type="scientific">Leptolyngbya sp. NK1-12</name>
    <dbReference type="NCBI Taxonomy" id="2547451"/>
    <lineage>
        <taxon>Bacteria</taxon>
        <taxon>Bacillati</taxon>
        <taxon>Cyanobacteriota</taxon>
        <taxon>Cyanophyceae</taxon>
        <taxon>Leptolyngbyales</taxon>
        <taxon>Leptolyngbyaceae</taxon>
        <taxon>Leptolyngbya group</taxon>
        <taxon>Leptolyngbya</taxon>
    </lineage>
</organism>
<dbReference type="InterPro" id="IPR008629">
    <property type="entry name" value="GUN4-like"/>
</dbReference>
<dbReference type="Gene3D" id="1.10.10.1770">
    <property type="entry name" value="Gun4-like"/>
    <property type="match status" value="1"/>
</dbReference>
<evidence type="ECO:0000259" key="1">
    <source>
        <dbReference type="Pfam" id="PF05419"/>
    </source>
</evidence>
<proteinExistence type="predicted"/>
<protein>
    <submittedName>
        <fullName evidence="2">GUN4 domain-containing protein</fullName>
    </submittedName>
</protein>
<sequence length="213" mass="24516">MSDLQQPEPQTSEFQPSEFQSSELMTRLAAIETQLQQFGQILTTISDRLTRSENSLMLVTDVQRYQKLQELLAAGDFREADWETIRVIQAVTGEPNLEDITPDDMRQFPCSTLRVIDNLWQTHSQGKFGFSVQIKIYQDVGGTLETTIAQDRTMIERFGEQVGWRASEKWIKCDDLDYTLSAPLGCHPSRWWNSPFGSKMTNYFFNRLLTCGL</sequence>
<evidence type="ECO:0000313" key="2">
    <source>
        <dbReference type="EMBL" id="WNZ25172.1"/>
    </source>
</evidence>
<dbReference type="PANTHER" id="PTHR34800">
    <property type="entry name" value="TETRAPYRROLE-BINDING PROTEIN, CHLOROPLASTIC"/>
    <property type="match status" value="1"/>
</dbReference>
<dbReference type="CDD" id="cd16383">
    <property type="entry name" value="GUN4"/>
    <property type="match status" value="1"/>
</dbReference>
<dbReference type="InterPro" id="IPR037215">
    <property type="entry name" value="GUN4-like_sf"/>
</dbReference>
<dbReference type="Gene3D" id="1.25.40.620">
    <property type="match status" value="1"/>
</dbReference>
<dbReference type="Pfam" id="PF05419">
    <property type="entry name" value="GUN4"/>
    <property type="match status" value="1"/>
</dbReference>
<name>A0AA97AM00_9CYAN</name>
<gene>
    <name evidence="2" type="ORF">HJG54_21505</name>
</gene>
<dbReference type="PANTHER" id="PTHR34800:SF1">
    <property type="entry name" value="TETRAPYRROLE-BINDING PROTEIN, CHLOROPLASTIC"/>
    <property type="match status" value="1"/>
</dbReference>
<accession>A0AA97AM00</accession>
<dbReference type="SUPFAM" id="SSF140869">
    <property type="entry name" value="GUN4-like"/>
    <property type="match status" value="1"/>
</dbReference>
<feature type="domain" description="GUN4-like" evidence="1">
    <location>
        <begin position="63"/>
        <end position="195"/>
    </location>
</feature>
<reference evidence="2" key="1">
    <citation type="submission" date="2020-05" db="EMBL/GenBank/DDBJ databases">
        <authorList>
            <person name="Zhu T."/>
            <person name="Keshari N."/>
            <person name="Lu X."/>
        </authorList>
    </citation>
    <scope>NUCLEOTIDE SEQUENCE</scope>
    <source>
        <strain evidence="2">NK1-12</strain>
    </source>
</reference>
<dbReference type="AlphaFoldDB" id="A0AA97AM00"/>
<dbReference type="GO" id="GO:0046906">
    <property type="term" value="F:tetrapyrrole binding"/>
    <property type="evidence" value="ECO:0007669"/>
    <property type="project" value="TreeGrafter"/>
</dbReference>